<organismHost>
    <name type="scientific">Lactococcus lactis subsp. lactis (strain IL1403)</name>
    <name type="common">Streptococcus lactis</name>
    <dbReference type="NCBI Taxonomy" id="272623"/>
</organismHost>
<protein>
    <submittedName>
        <fullName evidence="2">Uncharacterized protein</fullName>
    </submittedName>
</protein>
<dbReference type="EMBL" id="DQ054536">
    <property type="protein sequence ID" value="AAY97836.1"/>
    <property type="molecule type" value="Genomic_DNA"/>
</dbReference>
<dbReference type="Proteomes" id="UP000000910">
    <property type="component" value="Segment"/>
</dbReference>
<keyword evidence="1" id="KW-0472">Membrane</keyword>
<dbReference type="Pfam" id="PF23815">
    <property type="entry name" value="DUF7186"/>
    <property type="match status" value="1"/>
</dbReference>
<feature type="transmembrane region" description="Helical" evidence="1">
    <location>
        <begin position="12"/>
        <end position="38"/>
    </location>
</feature>
<keyword evidence="1" id="KW-1133">Transmembrane helix</keyword>
<reference evidence="2 3" key="1">
    <citation type="journal article" date="2006" name="FEMS Microbiol. Lett.">
        <title>Sequence and comparative genomic analysis of lactococcal bacteriophages jj50, 712 and P008: evolutionary insights into the 936 phage species.</title>
        <authorList>
            <person name="Mahony J."/>
            <person name="Deveau H."/>
            <person name="Mc Grath S."/>
            <person name="Ventura M."/>
            <person name="Canchaya C."/>
            <person name="Moineau S."/>
            <person name="Fitzgerald G.F."/>
            <person name="van Sinderen D."/>
        </authorList>
    </citation>
    <scope>NUCLEOTIDE SEQUENCE</scope>
</reference>
<dbReference type="InterPro" id="IPR055610">
    <property type="entry name" value="DUF7186"/>
</dbReference>
<dbReference type="GeneID" id="5141212"/>
<organism evidence="2 3">
    <name type="scientific">Lactococcus phage P008</name>
    <dbReference type="NCBI Taxonomy" id="83129"/>
    <lineage>
        <taxon>Viruses</taxon>
        <taxon>Duplodnaviria</taxon>
        <taxon>Heunggongvirae</taxon>
        <taxon>Uroviricota</taxon>
        <taxon>Caudoviricetes</taxon>
        <taxon>Skunavirus</taxon>
    </lineage>
</organism>
<sequence>MKLDLETAKTLTIIVGVGFAVIAIAWLAMIAILSIAWLGGII</sequence>
<keyword evidence="3" id="KW-1185">Reference proteome</keyword>
<name>Q09YD5_BPLP0</name>
<evidence type="ECO:0000313" key="3">
    <source>
        <dbReference type="Proteomes" id="UP000000910"/>
    </source>
</evidence>
<accession>Q09YD5</accession>
<evidence type="ECO:0000313" key="2">
    <source>
        <dbReference type="EMBL" id="AAY97836.1"/>
    </source>
</evidence>
<dbReference type="RefSeq" id="YP_762545.1">
    <property type="nucleotide sequence ID" value="NC_008363.1"/>
</dbReference>
<proteinExistence type="predicted"/>
<keyword evidence="1" id="KW-0812">Transmembrane</keyword>
<evidence type="ECO:0000256" key="1">
    <source>
        <dbReference type="SAM" id="Phobius"/>
    </source>
</evidence>
<dbReference type="KEGG" id="vg:5141212"/>